<proteinExistence type="predicted"/>
<keyword evidence="2" id="KW-1185">Reference proteome</keyword>
<reference evidence="2" key="1">
    <citation type="submission" date="2011-03" db="EMBL/GenBank/DDBJ databases">
        <title>Draft genome sequence of Brevundimonas diminuta.</title>
        <authorList>
            <person name="Brown P.J.B."/>
            <person name="Buechlein A."/>
            <person name="Hemmerich C."/>
            <person name="Brun Y.V."/>
        </authorList>
    </citation>
    <scope>NUCLEOTIDE SEQUENCE [LARGE SCALE GENOMIC DNA]</scope>
    <source>
        <strain evidence="2">C19</strain>
    </source>
</reference>
<dbReference type="HOGENOM" id="CLU_150665_0_0_5"/>
<accession>F4QJA8</accession>
<dbReference type="EMBL" id="GL883077">
    <property type="protein sequence ID" value="EGF93091.1"/>
    <property type="molecule type" value="Genomic_DNA"/>
</dbReference>
<organism evidence="1 2">
    <name type="scientific">Asticcacaulis biprosthecium C19</name>
    <dbReference type="NCBI Taxonomy" id="715226"/>
    <lineage>
        <taxon>Bacteria</taxon>
        <taxon>Pseudomonadati</taxon>
        <taxon>Pseudomonadota</taxon>
        <taxon>Alphaproteobacteria</taxon>
        <taxon>Caulobacterales</taxon>
        <taxon>Caulobacteraceae</taxon>
        <taxon>Asticcacaulis</taxon>
    </lineage>
</organism>
<gene>
    <name evidence="1" type="ORF">ABI_15310</name>
</gene>
<dbReference type="eggNOG" id="ENOG50335CH">
    <property type="taxonomic scope" value="Bacteria"/>
</dbReference>
<sequence length="143" mass="15541">MASSALAKLAHDSSEKLPPYDKLPPVPVDGFCADSTRACDPVRLEMLQQWPKAWAGDYQSQRNVAYMQSERMAGVPYNPVQGCAWRMVILASGHTQSDSTDIANYNFECRALTPVELVTAKASAGQIFKTIAGNTLPDLPPPS</sequence>
<evidence type="ECO:0000313" key="2">
    <source>
        <dbReference type="Proteomes" id="UP000006512"/>
    </source>
</evidence>
<dbReference type="STRING" id="715226.ABI_15310"/>
<evidence type="ECO:0000313" key="1">
    <source>
        <dbReference type="EMBL" id="EGF93091.1"/>
    </source>
</evidence>
<protein>
    <submittedName>
        <fullName evidence="1">Uncharacterized protein</fullName>
    </submittedName>
</protein>
<name>F4QJA8_9CAUL</name>
<dbReference type="Proteomes" id="UP000006512">
    <property type="component" value="Unassembled WGS sequence"/>
</dbReference>
<dbReference type="AlphaFoldDB" id="F4QJA8"/>